<feature type="domain" description="RAP" evidence="2">
    <location>
        <begin position="740"/>
        <end position="814"/>
    </location>
</feature>
<evidence type="ECO:0000259" key="2">
    <source>
        <dbReference type="PROSITE" id="PS51286"/>
    </source>
</evidence>
<reference evidence="3" key="1">
    <citation type="submission" date="2023-08" db="EMBL/GenBank/DDBJ databases">
        <title>Draft sequence of the Babesia gibsoni genome.</title>
        <authorList>
            <person name="Yamagishi J.Y."/>
            <person name="Xuan X.X."/>
        </authorList>
    </citation>
    <scope>NUCLEOTIDE SEQUENCE</scope>
    <source>
        <strain evidence="3">Azabu</strain>
    </source>
</reference>
<gene>
    <name evidence="3" type="ORF">BgAZ_104270</name>
</gene>
<evidence type="ECO:0000313" key="4">
    <source>
        <dbReference type="Proteomes" id="UP001230268"/>
    </source>
</evidence>
<dbReference type="PROSITE" id="PS51286">
    <property type="entry name" value="RAP"/>
    <property type="match status" value="1"/>
</dbReference>
<dbReference type="Pfam" id="PF08373">
    <property type="entry name" value="RAP"/>
    <property type="match status" value="1"/>
</dbReference>
<proteinExistence type="predicted"/>
<protein>
    <recommendedName>
        <fullName evidence="2">RAP domain-containing protein</fullName>
    </recommendedName>
</protein>
<evidence type="ECO:0000313" key="3">
    <source>
        <dbReference type="EMBL" id="KAK1444521.1"/>
    </source>
</evidence>
<keyword evidence="1" id="KW-1133">Transmembrane helix</keyword>
<keyword evidence="1" id="KW-0812">Transmembrane</keyword>
<dbReference type="Proteomes" id="UP001230268">
    <property type="component" value="Unassembled WGS sequence"/>
</dbReference>
<dbReference type="InterPro" id="IPR013584">
    <property type="entry name" value="RAP"/>
</dbReference>
<evidence type="ECO:0000256" key="1">
    <source>
        <dbReference type="SAM" id="Phobius"/>
    </source>
</evidence>
<dbReference type="AlphaFoldDB" id="A0AAD8UT58"/>
<dbReference type="EMBL" id="JAVEPI010000001">
    <property type="protein sequence ID" value="KAK1444521.1"/>
    <property type="molecule type" value="Genomic_DNA"/>
</dbReference>
<keyword evidence="4" id="KW-1185">Reference proteome</keyword>
<organism evidence="3 4">
    <name type="scientific">Babesia gibsoni</name>
    <dbReference type="NCBI Taxonomy" id="33632"/>
    <lineage>
        <taxon>Eukaryota</taxon>
        <taxon>Sar</taxon>
        <taxon>Alveolata</taxon>
        <taxon>Apicomplexa</taxon>
        <taxon>Aconoidasida</taxon>
        <taxon>Piroplasmida</taxon>
        <taxon>Babesiidae</taxon>
        <taxon>Babesia</taxon>
    </lineage>
</organism>
<name>A0AAD8UT58_BABGI</name>
<sequence>MYDYRNSSLKMQNELFVASIDYTLYFAQILHLLFPLLWLLNLTKAGRSRFCYLLFFLLYTCHDGWPLKGIGRRSRGTVVAVSSDRRGYIISAAKFSTSSPTAVNNTFHIAFIRNAETRLHKKCRQNTIRRAINQKSENEGGNIATEQVSADGNAELKKPVTIRRVPRKTVGTKRMRPGQFSGPLTIADVIKYRMIPQPPSLEETQKVIERKPWKRMNITEKIKQEKQKIEETDRFLDDYFHGYLVSKGTDAGLSGGVQHIDISLFKRDVDVNSSSSSSIYKYNADELLKIWNNKGGYFYTNMPKTVAMLQIVRKIAKESNADQQMKKTLRDHVCFKRIVGSVVRHMKYVTRIKLPNHLKNYDKLMNMVPMFNEQQMVTIFSVLAYLGFKKEKVVDAMLNHARPFKRFKPEEMRAIIMACLSMKFDPSTMVEEYIEKLKVAMKDGKHPKEDSGEDDMGYYLDVLNICSKTDHMNSWIFHHIADFMKNRDKMCTEDVVEAICAFTNLQHLDEELFSHLYELLMKNIASLKGKKLVKNLIVSLSVCHFKPPKELVDHLASMVLKDLKSFSLVELALSLRSLALLDNYSEELYRKVFSLDIFSKPPSVKVLQQINLQVNKNRAAYSAYLHPASSSVLNTVFGNVYQAYLGYKVLSKGQSNLKLQKDAENKLKEIYTSGVKNWTFTSSSLHLQVRDLIKEAYGIDCDIEYVTNEGLVLDIAILPSSLDKYTKEIGAKDFLKDKKCAIEVHGPFHYLQKSTEEFPPPLDNPTLYKERILKETGWDVSHLHYWSFVPWMKREHKIKVLGTLLPDWVKKLCNNAERSKSHS</sequence>
<keyword evidence="1" id="KW-0472">Membrane</keyword>
<feature type="transmembrane region" description="Helical" evidence="1">
    <location>
        <begin position="50"/>
        <end position="67"/>
    </location>
</feature>
<feature type="transmembrane region" description="Helical" evidence="1">
    <location>
        <begin position="15"/>
        <end position="38"/>
    </location>
</feature>
<accession>A0AAD8UT58</accession>
<comment type="caution">
    <text evidence="3">The sequence shown here is derived from an EMBL/GenBank/DDBJ whole genome shotgun (WGS) entry which is preliminary data.</text>
</comment>